<dbReference type="EMBL" id="CP001778">
    <property type="protein sequence ID" value="ADD40729.1"/>
    <property type="molecule type" value="Genomic_DNA"/>
</dbReference>
<dbReference type="Gene3D" id="2.70.98.10">
    <property type="match status" value="1"/>
</dbReference>
<sequence>MALSGEQWTIGYSGREAVIASVGGGLRSFSVDGRSYVDAYEDDELAPGWAGHVLAPWPGRLADGEYSFDDERHKLPWNEPANRVALHGLVGWLRWRAVDVSDSSVTVECDLSPQPGYPFQLVLRTRWSVGPYGLRAVHTASNVGTRSCPLGLGVHPYLMLPNSPLDKWRLRVPAKKQLLTDERKLPSGETQAAFTEATAIGDTVLDTTFGDLERDSDGIARLELSNEDDSESVVVWVDDSFGWLHLYTGDQLDGERRRRSLAVEPMSCPPDALRSGTGLVTLSPFDAWSGTWGITPRHG</sequence>
<dbReference type="InterPro" id="IPR008183">
    <property type="entry name" value="Aldose_1/G6P_1-epimerase"/>
</dbReference>
<evidence type="ECO:0000313" key="2">
    <source>
        <dbReference type="Proteomes" id="UP000000844"/>
    </source>
</evidence>
<dbReference type="InterPro" id="IPR037480">
    <property type="entry name" value="YihR-like"/>
</dbReference>
<dbReference type="InterPro" id="IPR011013">
    <property type="entry name" value="Gal_mutarotase_sf_dom"/>
</dbReference>
<dbReference type="GO" id="GO:0030246">
    <property type="term" value="F:carbohydrate binding"/>
    <property type="evidence" value="ECO:0007669"/>
    <property type="project" value="InterPro"/>
</dbReference>
<dbReference type="InterPro" id="IPR014718">
    <property type="entry name" value="GH-type_carb-bd"/>
</dbReference>
<dbReference type="GO" id="GO:0005975">
    <property type="term" value="P:carbohydrate metabolic process"/>
    <property type="evidence" value="ECO:0007669"/>
    <property type="project" value="InterPro"/>
</dbReference>
<name>D3QA17_STANL</name>
<dbReference type="KEGG" id="sna:Snas_1019"/>
<reference evidence="1 2" key="1">
    <citation type="journal article" date="2009" name="Stand. Genomic Sci.">
        <title>Complete genome sequence of Stackebrandtia nassauensis type strain (LLR-40K-21).</title>
        <authorList>
            <person name="Munk C."/>
            <person name="Lapidus A."/>
            <person name="Copeland A."/>
            <person name="Jando M."/>
            <person name="Mayilraj S."/>
            <person name="Glavina Del Rio T."/>
            <person name="Nolan M."/>
            <person name="Chen F."/>
            <person name="Lucas S."/>
            <person name="Tice H."/>
            <person name="Cheng J.F."/>
            <person name="Han C."/>
            <person name="Detter J.C."/>
            <person name="Bruce D."/>
            <person name="Goodwin L."/>
            <person name="Chain P."/>
            <person name="Pitluck S."/>
            <person name="Goker M."/>
            <person name="Ovchinikova G."/>
            <person name="Pati A."/>
            <person name="Ivanova N."/>
            <person name="Mavromatis K."/>
            <person name="Chen A."/>
            <person name="Palaniappan K."/>
            <person name="Land M."/>
            <person name="Hauser L."/>
            <person name="Chang Y.J."/>
            <person name="Jeffries C.D."/>
            <person name="Bristow J."/>
            <person name="Eisen J.A."/>
            <person name="Markowitz V."/>
            <person name="Hugenholtz P."/>
            <person name="Kyrpides N.C."/>
            <person name="Klenk H.P."/>
        </authorList>
    </citation>
    <scope>NUCLEOTIDE SEQUENCE [LARGE SCALE GENOMIC DNA]</scope>
    <source>
        <strain evidence="2">DSM 44728 / CIP 108903 / NRRL B-16338 / NBRC 102104 / LLR-40K-21</strain>
    </source>
</reference>
<dbReference type="Proteomes" id="UP000000844">
    <property type="component" value="Chromosome"/>
</dbReference>
<dbReference type="AlphaFoldDB" id="D3QA17"/>
<gene>
    <name evidence="1" type="ordered locus">Snas_1019</name>
</gene>
<keyword evidence="2" id="KW-1185">Reference proteome</keyword>
<evidence type="ECO:0000313" key="1">
    <source>
        <dbReference type="EMBL" id="ADD40729.1"/>
    </source>
</evidence>
<dbReference type="HOGENOM" id="CLU_052486_1_1_11"/>
<dbReference type="GO" id="GO:0016853">
    <property type="term" value="F:isomerase activity"/>
    <property type="evidence" value="ECO:0007669"/>
    <property type="project" value="InterPro"/>
</dbReference>
<dbReference type="RefSeq" id="WP_013016300.1">
    <property type="nucleotide sequence ID" value="NC_013947.1"/>
</dbReference>
<dbReference type="CDD" id="cd09022">
    <property type="entry name" value="Aldose_epim_Ec_YihR"/>
    <property type="match status" value="1"/>
</dbReference>
<protein>
    <submittedName>
        <fullName evidence="1">Aldose 1-epimerase</fullName>
    </submittedName>
</protein>
<dbReference type="SUPFAM" id="SSF74650">
    <property type="entry name" value="Galactose mutarotase-like"/>
    <property type="match status" value="1"/>
</dbReference>
<proteinExistence type="predicted"/>
<accession>D3QA17</accession>
<dbReference type="OrthoDB" id="4739604at2"/>
<dbReference type="eggNOG" id="COG2017">
    <property type="taxonomic scope" value="Bacteria"/>
</dbReference>
<dbReference type="Pfam" id="PF01263">
    <property type="entry name" value="Aldose_epim"/>
    <property type="match status" value="1"/>
</dbReference>
<dbReference type="STRING" id="446470.Snas_1019"/>
<organism evidence="1 2">
    <name type="scientific">Stackebrandtia nassauensis (strain DSM 44728 / CIP 108903 / NRRL B-16338 / NBRC 102104 / LLR-40K-21)</name>
    <dbReference type="NCBI Taxonomy" id="446470"/>
    <lineage>
        <taxon>Bacteria</taxon>
        <taxon>Bacillati</taxon>
        <taxon>Actinomycetota</taxon>
        <taxon>Actinomycetes</taxon>
        <taxon>Glycomycetales</taxon>
        <taxon>Glycomycetaceae</taxon>
        <taxon>Stackebrandtia</taxon>
    </lineage>
</organism>